<dbReference type="GO" id="GO:0005739">
    <property type="term" value="C:mitochondrion"/>
    <property type="evidence" value="ECO:0007669"/>
    <property type="project" value="UniProtKB-ARBA"/>
</dbReference>
<dbReference type="EMBL" id="JH370142">
    <property type="protein sequence ID" value="ELA41538.1"/>
    <property type="molecule type" value="Genomic_DNA"/>
</dbReference>
<dbReference type="HOGENOM" id="CLU_011220_4_0_1"/>
<keyword evidence="5" id="KW-1185">Reference proteome</keyword>
<keyword evidence="2" id="KW-0472">Membrane</keyword>
<organism evidence="4 5">
    <name type="scientific">Vittaforma corneae (strain ATCC 50505)</name>
    <name type="common">Microsporidian parasite</name>
    <name type="synonym">Nosema corneum</name>
    <dbReference type="NCBI Taxonomy" id="993615"/>
    <lineage>
        <taxon>Eukaryota</taxon>
        <taxon>Fungi</taxon>
        <taxon>Fungi incertae sedis</taxon>
        <taxon>Microsporidia</taxon>
        <taxon>Nosematidae</taxon>
        <taxon>Vittaforma</taxon>
    </lineage>
</organism>
<dbReference type="InterPro" id="IPR051624">
    <property type="entry name" value="RMD1/Sad1-interacting"/>
</dbReference>
<sequence length="335" mass="38747">MNSQKVFLSELNDEGNTGGRKASRIELRTLRDAYNLKPLTSPTPIVHDEPECELKRVTAYCTAESYNLMGLCKLFKEKVSTEKKVQMYFEECLYISFEIEEKRIAYLYFLHYGAVVMWGLSESEEQDILRLISHFQENPYDRKAIETENFMYGISKNSQIVNDKIFLRDENIHTKMVLSIAMAQSVKLDYYEELVDNTIDAVKGLPDEVEKEGKVGKKREDIMKVTGKLHKLSFNLNIVSNILGEPEFVWEYSAFSSLYETCIKYLDIKTRANLLNKRCEIIHGILEILSDNVTTQNSERLESNMAKISYITAATGIIQCFLLCIFLYYTLVLKK</sequence>
<evidence type="ECO:0000256" key="1">
    <source>
        <dbReference type="ARBA" id="ARBA00008306"/>
    </source>
</evidence>
<protein>
    <recommendedName>
        <fullName evidence="3">DUF155 domain-containing protein</fullName>
    </recommendedName>
</protein>
<gene>
    <name evidence="4" type="ORF">VICG_01402</name>
</gene>
<dbReference type="VEuPathDB" id="MicrosporidiaDB:VICG_01402"/>
<keyword evidence="2" id="KW-0812">Transmembrane</keyword>
<dbReference type="STRING" id="993615.L2GKX7"/>
<evidence type="ECO:0000313" key="5">
    <source>
        <dbReference type="Proteomes" id="UP000011082"/>
    </source>
</evidence>
<dbReference type="PANTHER" id="PTHR16255:SF1">
    <property type="entry name" value="REQUIRED FOR MEIOTIC NUCLEAR DIVISION PROTEIN 1 HOMOLOG"/>
    <property type="match status" value="1"/>
</dbReference>
<dbReference type="Pfam" id="PF02582">
    <property type="entry name" value="DUF155"/>
    <property type="match status" value="1"/>
</dbReference>
<comment type="similarity">
    <text evidence="1">Belongs to the RMD1/sif2 family.</text>
</comment>
<name>L2GKX7_VITCO</name>
<reference evidence="5" key="1">
    <citation type="submission" date="2011-05" db="EMBL/GenBank/DDBJ databases">
        <title>The genome sequence of Vittaforma corneae strain ATCC 50505.</title>
        <authorList>
            <consortium name="The Broad Institute Genome Sequencing Platform"/>
            <person name="Cuomo C."/>
            <person name="Didier E."/>
            <person name="Bowers L."/>
            <person name="Young S.K."/>
            <person name="Zeng Q."/>
            <person name="Gargeya S."/>
            <person name="Fitzgerald M."/>
            <person name="Haas B."/>
            <person name="Abouelleil A."/>
            <person name="Alvarado L."/>
            <person name="Arachchi H.M."/>
            <person name="Berlin A."/>
            <person name="Chapman S.B."/>
            <person name="Gearin G."/>
            <person name="Goldberg J."/>
            <person name="Griggs A."/>
            <person name="Gujja S."/>
            <person name="Hansen M."/>
            <person name="Heiman D."/>
            <person name="Howarth C."/>
            <person name="Larimer J."/>
            <person name="Lui A."/>
            <person name="MacDonald P.J.P."/>
            <person name="McCowen C."/>
            <person name="Montmayeur A."/>
            <person name="Murphy C."/>
            <person name="Neiman D."/>
            <person name="Pearson M."/>
            <person name="Priest M."/>
            <person name="Roberts A."/>
            <person name="Saif S."/>
            <person name="Shea T."/>
            <person name="Sisk P."/>
            <person name="Stolte C."/>
            <person name="Sykes S."/>
            <person name="Wortman J."/>
            <person name="Nusbaum C."/>
            <person name="Birren B."/>
        </authorList>
    </citation>
    <scope>NUCLEOTIDE SEQUENCE [LARGE SCALE GENOMIC DNA]</scope>
    <source>
        <strain evidence="5">ATCC 50505</strain>
    </source>
</reference>
<dbReference type="RefSeq" id="XP_007604848.1">
    <property type="nucleotide sequence ID" value="XM_007604786.1"/>
</dbReference>
<dbReference type="AlphaFoldDB" id="L2GKX7"/>
<dbReference type="PANTHER" id="PTHR16255">
    <property type="entry name" value="REQUIRED FOR MEIOTIC NUCLEAR DIVISION PROTEIN 1 HOMOLOG"/>
    <property type="match status" value="1"/>
</dbReference>
<dbReference type="InParanoid" id="L2GKX7"/>
<dbReference type="FunCoup" id="L2GKX7">
    <property type="interactions" value="11"/>
</dbReference>
<evidence type="ECO:0000313" key="4">
    <source>
        <dbReference type="EMBL" id="ELA41538.1"/>
    </source>
</evidence>
<accession>L2GKX7</accession>
<keyword evidence="2" id="KW-1133">Transmembrane helix</keyword>
<evidence type="ECO:0000259" key="3">
    <source>
        <dbReference type="Pfam" id="PF02582"/>
    </source>
</evidence>
<feature type="domain" description="DUF155" evidence="3">
    <location>
        <begin position="108"/>
        <end position="276"/>
    </location>
</feature>
<dbReference type="OMA" id="RVEWYIV"/>
<dbReference type="InterPro" id="IPR003734">
    <property type="entry name" value="DUF155"/>
</dbReference>
<proteinExistence type="inferred from homology"/>
<dbReference type="OrthoDB" id="18302at2759"/>
<dbReference type="GeneID" id="19882113"/>
<evidence type="ECO:0000256" key="2">
    <source>
        <dbReference type="SAM" id="Phobius"/>
    </source>
</evidence>
<dbReference type="Proteomes" id="UP000011082">
    <property type="component" value="Unassembled WGS sequence"/>
</dbReference>
<feature type="transmembrane region" description="Helical" evidence="2">
    <location>
        <begin position="308"/>
        <end position="331"/>
    </location>
</feature>